<sequence>MSVPRTFRRGLIAVGSALALTMPLSGGVAGAEPPGIPDEATARAQLGELTVAADGPMDGYDRELFPHWSDQGDSCNTREAVLRRDGTGVETGSDCYPTSGSWESPYDGATWSEPADVDIDHVVPLAAAWRSGAADWTTDRREQFANDLSAPQLIAVTDNVNQEKGDQSPDEWKPPAQDYWCTYASMWITVKHKWELTVDDAEKAALTEMLDAC</sequence>
<feature type="domain" description="GmrSD restriction endonucleases C-terminal" evidence="2">
    <location>
        <begin position="99"/>
        <end position="208"/>
    </location>
</feature>
<comment type="caution">
    <text evidence="3">The sequence shown here is derived from an EMBL/GenBank/DDBJ whole genome shotgun (WGS) entry which is preliminary data.</text>
</comment>
<evidence type="ECO:0000313" key="3">
    <source>
        <dbReference type="EMBL" id="PXY38587.1"/>
    </source>
</evidence>
<dbReference type="Proteomes" id="UP000247892">
    <property type="component" value="Unassembled WGS sequence"/>
</dbReference>
<dbReference type="PANTHER" id="PTHR24094">
    <property type="entry name" value="SECRETED PROTEIN"/>
    <property type="match status" value="1"/>
</dbReference>
<protein>
    <recommendedName>
        <fullName evidence="2">GmrSD restriction endonucleases C-terminal domain-containing protein</fullName>
    </recommendedName>
</protein>
<feature type="chain" id="PRO_5016455759" description="GmrSD restriction endonucleases C-terminal domain-containing protein" evidence="1">
    <location>
        <begin position="32"/>
        <end position="213"/>
    </location>
</feature>
<feature type="signal peptide" evidence="1">
    <location>
        <begin position="1"/>
        <end position="31"/>
    </location>
</feature>
<organism evidence="3 4">
    <name type="scientific">Prauserella flavalba</name>
    <dbReference type="NCBI Taxonomy" id="1477506"/>
    <lineage>
        <taxon>Bacteria</taxon>
        <taxon>Bacillati</taxon>
        <taxon>Actinomycetota</taxon>
        <taxon>Actinomycetes</taxon>
        <taxon>Pseudonocardiales</taxon>
        <taxon>Pseudonocardiaceae</taxon>
        <taxon>Prauserella</taxon>
    </lineage>
</organism>
<accession>A0A318LVN0</accession>
<dbReference type="AlphaFoldDB" id="A0A318LVN0"/>
<reference evidence="3 4" key="1">
    <citation type="submission" date="2016-07" db="EMBL/GenBank/DDBJ databases">
        <title>Draft genome sequence of Prauserella sp. YIM 121212, isolated from alkaline soil.</title>
        <authorList>
            <person name="Ruckert C."/>
            <person name="Albersmeier A."/>
            <person name="Jiang C.-L."/>
            <person name="Jiang Y."/>
            <person name="Kalinowski J."/>
            <person name="Schneider O."/>
            <person name="Winkler A."/>
            <person name="Zotchev S.B."/>
        </authorList>
    </citation>
    <scope>NUCLEOTIDE SEQUENCE [LARGE SCALE GENOMIC DNA]</scope>
    <source>
        <strain evidence="3 4">YIM 121212</strain>
    </source>
</reference>
<keyword evidence="4" id="KW-1185">Reference proteome</keyword>
<proteinExistence type="predicted"/>
<dbReference type="InterPro" id="IPR011089">
    <property type="entry name" value="GmrSD_C"/>
</dbReference>
<dbReference type="Pfam" id="PF07510">
    <property type="entry name" value="GmrSD_C"/>
    <property type="match status" value="1"/>
</dbReference>
<dbReference type="EMBL" id="MASU01000001">
    <property type="protein sequence ID" value="PXY38587.1"/>
    <property type="molecule type" value="Genomic_DNA"/>
</dbReference>
<dbReference type="PANTHER" id="PTHR24094:SF15">
    <property type="entry name" value="AMP-DEPENDENT SYNTHETASE_LIGASE DOMAIN-CONTAINING PROTEIN-RELATED"/>
    <property type="match status" value="1"/>
</dbReference>
<gene>
    <name evidence="3" type="ORF">BA062_00895</name>
</gene>
<keyword evidence="1" id="KW-0732">Signal</keyword>
<evidence type="ECO:0000259" key="2">
    <source>
        <dbReference type="Pfam" id="PF07510"/>
    </source>
</evidence>
<name>A0A318LVN0_9PSEU</name>
<evidence type="ECO:0000313" key="4">
    <source>
        <dbReference type="Proteomes" id="UP000247892"/>
    </source>
</evidence>
<evidence type="ECO:0000256" key="1">
    <source>
        <dbReference type="SAM" id="SignalP"/>
    </source>
</evidence>